<organism evidence="1 2">
    <name type="scientific">Micractinium conductrix</name>
    <dbReference type="NCBI Taxonomy" id="554055"/>
    <lineage>
        <taxon>Eukaryota</taxon>
        <taxon>Viridiplantae</taxon>
        <taxon>Chlorophyta</taxon>
        <taxon>core chlorophytes</taxon>
        <taxon>Trebouxiophyceae</taxon>
        <taxon>Chlorellales</taxon>
        <taxon>Chlorellaceae</taxon>
        <taxon>Chlorella clade</taxon>
        <taxon>Micractinium</taxon>
    </lineage>
</organism>
<accession>A0A2P6VK84</accession>
<name>A0A2P6VK84_9CHLO</name>
<dbReference type="Proteomes" id="UP000239649">
    <property type="component" value="Unassembled WGS sequence"/>
</dbReference>
<reference evidence="1 2" key="1">
    <citation type="journal article" date="2018" name="Plant J.">
        <title>Genome sequences of Chlorella sorokiniana UTEX 1602 and Micractinium conductrix SAG 241.80: implications to maltose excretion by a green alga.</title>
        <authorList>
            <person name="Arriola M.B."/>
            <person name="Velmurugan N."/>
            <person name="Zhang Y."/>
            <person name="Plunkett M.H."/>
            <person name="Hondzo H."/>
            <person name="Barney B.M."/>
        </authorList>
    </citation>
    <scope>NUCLEOTIDE SEQUENCE [LARGE SCALE GENOMIC DNA]</scope>
    <source>
        <strain evidence="1 2">SAG 241.80</strain>
    </source>
</reference>
<evidence type="ECO:0000313" key="2">
    <source>
        <dbReference type="Proteomes" id="UP000239649"/>
    </source>
</evidence>
<dbReference type="EMBL" id="LHPF02000004">
    <property type="protein sequence ID" value="PSC74477.1"/>
    <property type="molecule type" value="Genomic_DNA"/>
</dbReference>
<protein>
    <submittedName>
        <fullName evidence="1">Uncharacterized protein</fullName>
    </submittedName>
</protein>
<dbReference type="AlphaFoldDB" id="A0A2P6VK84"/>
<evidence type="ECO:0000313" key="1">
    <source>
        <dbReference type="EMBL" id="PSC74477.1"/>
    </source>
</evidence>
<sequence>MSFAQVFLRHHTALATACFVGGASYGLYSTLSHGYAPFGLWGSQGQPAATEQRAFTLRLR</sequence>
<keyword evidence="2" id="KW-1185">Reference proteome</keyword>
<proteinExistence type="predicted"/>
<comment type="caution">
    <text evidence="1">The sequence shown here is derived from an EMBL/GenBank/DDBJ whole genome shotgun (WGS) entry which is preliminary data.</text>
</comment>
<gene>
    <name evidence="1" type="ORF">C2E20_2280</name>
</gene>